<dbReference type="AlphaFoldDB" id="T1L529"/>
<feature type="region of interest" description="Disordered" evidence="1">
    <location>
        <begin position="256"/>
        <end position="447"/>
    </location>
</feature>
<feature type="compositionally biased region" description="Basic and acidic residues" evidence="1">
    <location>
        <begin position="771"/>
        <end position="787"/>
    </location>
</feature>
<reference evidence="2" key="2">
    <citation type="submission" date="2015-06" db="UniProtKB">
        <authorList>
            <consortium name="EnsemblMetazoa"/>
        </authorList>
    </citation>
    <scope>IDENTIFICATION</scope>
</reference>
<evidence type="ECO:0000313" key="3">
    <source>
        <dbReference type="Proteomes" id="UP000015104"/>
    </source>
</evidence>
<dbReference type="Proteomes" id="UP000015104">
    <property type="component" value="Unassembled WGS sequence"/>
</dbReference>
<proteinExistence type="predicted"/>
<dbReference type="EnsemblMetazoa" id="tetur434g00010.1">
    <property type="protein sequence ID" value="tetur434g00010.1"/>
    <property type="gene ID" value="tetur434g00010"/>
</dbReference>
<evidence type="ECO:0000256" key="1">
    <source>
        <dbReference type="SAM" id="MobiDB-lite"/>
    </source>
</evidence>
<reference evidence="3" key="1">
    <citation type="submission" date="2011-08" db="EMBL/GenBank/DDBJ databases">
        <authorList>
            <person name="Rombauts S."/>
        </authorList>
    </citation>
    <scope>NUCLEOTIDE SEQUENCE</scope>
    <source>
        <strain evidence="3">London</strain>
    </source>
</reference>
<dbReference type="EMBL" id="CAEY01001213">
    <property type="status" value="NOT_ANNOTATED_CDS"/>
    <property type="molecule type" value="Genomic_DNA"/>
</dbReference>
<evidence type="ECO:0000313" key="2">
    <source>
        <dbReference type="EnsemblMetazoa" id="tetur434g00010.1"/>
    </source>
</evidence>
<accession>T1L529</accession>
<feature type="compositionally biased region" description="Basic and acidic residues" evidence="1">
    <location>
        <begin position="296"/>
        <end position="327"/>
    </location>
</feature>
<keyword evidence="3" id="KW-1185">Reference proteome</keyword>
<name>T1L529_TETUR</name>
<protein>
    <submittedName>
        <fullName evidence="2">Uncharacterized protein</fullName>
    </submittedName>
</protein>
<dbReference type="HOGENOM" id="CLU_331316_0_0_1"/>
<feature type="region of interest" description="Disordered" evidence="1">
    <location>
        <begin position="755"/>
        <end position="793"/>
    </location>
</feature>
<feature type="region of interest" description="Disordered" evidence="1">
    <location>
        <begin position="30"/>
        <end position="53"/>
    </location>
</feature>
<sequence length="865" mass="99248">MTLQDLTQGHPNEAAEVLLTVNKIPTLANKPVEGPELSGKDPPISYDSVQENDTRRMSSVESYIDDLSIKSDYDPSDLLFPFMTFEQKATDIIQEVKERALGYIDKEIETIRNRFRVPQADKEMMVLPEYLLNPNKDDNVELKSIDRVLYCVPKQVQHCVQLLRKDIETISMTLDILVNNFDVIVEACSLMNPTLLQWRDSLNSIRKHVHEFEEKTFTDQIPWYKAKRVDFLDPKEMIKKKLDELDYKSPRLPFLNELEGPAPPSSGKKAVNKITPKSKNVTPENPKVRSSPSTSKKSDISEGVKRPFRVPDKPVKRLRLSEKEATPRRKSKVPTPEPKSSPDSDQEDDFHRDDSDNDLDDGSDYDSADDGDEDDGEEDDEEHSGDDEGSDQEDQEAVDLDDDPLSDNESAHSGRSRSSSKNASTSKTSAADSKSKSSKKKRDEPNYIEIKICKDHPCPYVQPANAGSNFSRHNSAYHDKEGVPGNFIKTRVTDYEYAARLANWQSYLQVINKERRKMIPKKWAKYKKEFIPKMAAKYAYDPRHHQEMDDIHHKAIKNGHCAYYNSDMRSYGSQIIFKHTLKYPKSSVRASEVLKAKIEETLNPIIIQKLNEVANMVEYNFVKPRSDLATQTEIIDLFCDAKRKKHKTIVDFTNFELFAIATPSSLQGFVQELRNDVEFLNRSGLEVIEKFREILPGLSKVVPSLQDQRRLLIAAEKQLKFLERSFYTRKIGWLSCANLTKDIDTTINVEDIQQCQSASSSKNKGPPSEVSSKKDGKKQLDKVPERTDDADDQDTDNYVIQVCAVQYCNFVVEVTKGYDFNSHYDMYHPTEDRTVMYVADNVKYHEFSKLKKLWREQRNQKKVNA</sequence>
<organism evidence="2 3">
    <name type="scientific">Tetranychus urticae</name>
    <name type="common">Two-spotted spider mite</name>
    <dbReference type="NCBI Taxonomy" id="32264"/>
    <lineage>
        <taxon>Eukaryota</taxon>
        <taxon>Metazoa</taxon>
        <taxon>Ecdysozoa</taxon>
        <taxon>Arthropoda</taxon>
        <taxon>Chelicerata</taxon>
        <taxon>Arachnida</taxon>
        <taxon>Acari</taxon>
        <taxon>Acariformes</taxon>
        <taxon>Trombidiformes</taxon>
        <taxon>Prostigmata</taxon>
        <taxon>Eleutherengona</taxon>
        <taxon>Raphignathae</taxon>
        <taxon>Tetranychoidea</taxon>
        <taxon>Tetranychidae</taxon>
        <taxon>Tetranychus</taxon>
    </lineage>
</organism>
<feature type="compositionally biased region" description="Low complexity" evidence="1">
    <location>
        <begin position="411"/>
        <end position="432"/>
    </location>
</feature>
<feature type="compositionally biased region" description="Acidic residues" evidence="1">
    <location>
        <begin position="355"/>
        <end position="406"/>
    </location>
</feature>